<keyword evidence="2 5" id="KW-0645">Protease</keyword>
<dbReference type="InterPro" id="IPR051048">
    <property type="entry name" value="Peptidase_S8/S53_subtilisin"/>
</dbReference>
<dbReference type="GO" id="GO:0004252">
    <property type="term" value="F:serine-type endopeptidase activity"/>
    <property type="evidence" value="ECO:0007669"/>
    <property type="project" value="UniProtKB-UniRule"/>
</dbReference>
<feature type="active site" description="Charge relay system" evidence="5">
    <location>
        <position position="429"/>
    </location>
</feature>
<evidence type="ECO:0000313" key="7">
    <source>
        <dbReference type="EMBL" id="MBB5637833.1"/>
    </source>
</evidence>
<dbReference type="PROSITE" id="PS00137">
    <property type="entry name" value="SUBTILASE_HIS"/>
    <property type="match status" value="1"/>
</dbReference>
<gene>
    <name evidence="7" type="ORF">HDE68_003758</name>
</gene>
<organism evidence="7 8">
    <name type="scientific">Pedobacter cryoconitis</name>
    <dbReference type="NCBI Taxonomy" id="188932"/>
    <lineage>
        <taxon>Bacteria</taxon>
        <taxon>Pseudomonadati</taxon>
        <taxon>Bacteroidota</taxon>
        <taxon>Sphingobacteriia</taxon>
        <taxon>Sphingobacteriales</taxon>
        <taxon>Sphingobacteriaceae</taxon>
        <taxon>Pedobacter</taxon>
    </lineage>
</organism>
<evidence type="ECO:0000256" key="4">
    <source>
        <dbReference type="ARBA" id="ARBA00022825"/>
    </source>
</evidence>
<keyword evidence="3 5" id="KW-0378">Hydrolase</keyword>
<dbReference type="AlphaFoldDB" id="A0A7W8ZPJ4"/>
<dbReference type="InterPro" id="IPR036852">
    <property type="entry name" value="Peptidase_S8/S53_dom_sf"/>
</dbReference>
<dbReference type="PROSITE" id="PS00138">
    <property type="entry name" value="SUBTILASE_SER"/>
    <property type="match status" value="1"/>
</dbReference>
<sequence length="491" mass="54548">MRKYIIGILLLTGNFVLAQKTISPKGNWQNLDLKKDGVFGMSTEKAYTELLKNRTGVFVPVAIIDGGVDIEHEDLKGAIWTNKNEIPNNKIDDDHNGYVDDIHGWNFMGSGKGSFHFDNIDLVRELRKEIMKDPNSTKTKELQHQLDDKRVPLESGLTVVERQRKILNNISKQIGKKYPDIKEFENYKYNNAEEEDVLIMVIKGLKEYPDYRRKFEEEYNLYKDQLNYWSNINYDPRAGNSEFEGRYYGNGDVKGLLPVHGTHVAGIIAANRNNGLGVKGVAAQALIMPLLAIPEGDALDKDEANAIRYAVDNGAKVINISAGKASSPDRAVVDSAVQYAMNKDVLIVHAAGNAGMDVEVSTVFPCRQYLSGGEAGAWIEVAASGFIDDKTIVPWFSNYGGKTVDVFAPGLQIKSTWWPEKYSTENGTSMAAPMVSGLAALIRSYYPKLSALQVKNIIMNSVIKREILKDKCISGGVVNVYEALKLAGTYY</sequence>
<name>A0A7W8ZPJ4_9SPHI</name>
<dbReference type="InterPro" id="IPR022398">
    <property type="entry name" value="Peptidase_S8_His-AS"/>
</dbReference>
<proteinExistence type="inferred from homology"/>
<dbReference type="PROSITE" id="PS51892">
    <property type="entry name" value="SUBTILASE"/>
    <property type="match status" value="1"/>
</dbReference>
<dbReference type="InterPro" id="IPR000209">
    <property type="entry name" value="Peptidase_S8/S53_dom"/>
</dbReference>
<protein>
    <submittedName>
        <fullName evidence="7">Subtilisin family serine protease</fullName>
    </submittedName>
</protein>
<reference evidence="7 8" key="1">
    <citation type="submission" date="2020-08" db="EMBL/GenBank/DDBJ databases">
        <title>Genomic Encyclopedia of Type Strains, Phase IV (KMG-V): Genome sequencing to study the core and pangenomes of soil and plant-associated prokaryotes.</title>
        <authorList>
            <person name="Whitman W."/>
        </authorList>
    </citation>
    <scope>NUCLEOTIDE SEQUENCE [LARGE SCALE GENOMIC DNA]</scope>
    <source>
        <strain evidence="7 8">S3M1</strain>
    </source>
</reference>
<feature type="active site" description="Charge relay system" evidence="5">
    <location>
        <position position="260"/>
    </location>
</feature>
<keyword evidence="4 5" id="KW-0720">Serine protease</keyword>
<dbReference type="Proteomes" id="UP000537204">
    <property type="component" value="Unassembled WGS sequence"/>
</dbReference>
<comment type="similarity">
    <text evidence="1 5">Belongs to the peptidase S8 family.</text>
</comment>
<dbReference type="Pfam" id="PF00082">
    <property type="entry name" value="Peptidase_S8"/>
    <property type="match status" value="1"/>
</dbReference>
<evidence type="ECO:0000259" key="6">
    <source>
        <dbReference type="Pfam" id="PF00082"/>
    </source>
</evidence>
<feature type="domain" description="Peptidase S8/S53" evidence="6">
    <location>
        <begin position="60"/>
        <end position="462"/>
    </location>
</feature>
<evidence type="ECO:0000313" key="8">
    <source>
        <dbReference type="Proteomes" id="UP000537204"/>
    </source>
</evidence>
<evidence type="ECO:0000256" key="3">
    <source>
        <dbReference type="ARBA" id="ARBA00022801"/>
    </source>
</evidence>
<dbReference type="Gene3D" id="3.40.50.200">
    <property type="entry name" value="Peptidase S8/S53 domain"/>
    <property type="match status" value="2"/>
</dbReference>
<dbReference type="SUPFAM" id="SSF52743">
    <property type="entry name" value="Subtilisin-like"/>
    <property type="match status" value="1"/>
</dbReference>
<dbReference type="RefSeq" id="WP_183883694.1">
    <property type="nucleotide sequence ID" value="NZ_JACHCD010000001.1"/>
</dbReference>
<dbReference type="PRINTS" id="PR00723">
    <property type="entry name" value="SUBTILISIN"/>
</dbReference>
<dbReference type="GO" id="GO:0006508">
    <property type="term" value="P:proteolysis"/>
    <property type="evidence" value="ECO:0007669"/>
    <property type="project" value="UniProtKB-KW"/>
</dbReference>
<accession>A0A7W8ZPJ4</accession>
<evidence type="ECO:0000256" key="5">
    <source>
        <dbReference type="PROSITE-ProRule" id="PRU01240"/>
    </source>
</evidence>
<comment type="caution">
    <text evidence="7">The sequence shown here is derived from an EMBL/GenBank/DDBJ whole genome shotgun (WGS) entry which is preliminary data.</text>
</comment>
<dbReference type="PANTHER" id="PTHR43399:SF4">
    <property type="entry name" value="CELL WALL-ASSOCIATED PROTEASE"/>
    <property type="match status" value="1"/>
</dbReference>
<evidence type="ECO:0000256" key="2">
    <source>
        <dbReference type="ARBA" id="ARBA00022670"/>
    </source>
</evidence>
<dbReference type="InterPro" id="IPR015500">
    <property type="entry name" value="Peptidase_S8_subtilisin-rel"/>
</dbReference>
<dbReference type="EMBL" id="JACHCE010000006">
    <property type="protein sequence ID" value="MBB5637833.1"/>
    <property type="molecule type" value="Genomic_DNA"/>
</dbReference>
<evidence type="ECO:0000256" key="1">
    <source>
        <dbReference type="ARBA" id="ARBA00011073"/>
    </source>
</evidence>
<feature type="active site" description="Charge relay system" evidence="5">
    <location>
        <position position="65"/>
    </location>
</feature>
<dbReference type="PANTHER" id="PTHR43399">
    <property type="entry name" value="SUBTILISIN-RELATED"/>
    <property type="match status" value="1"/>
</dbReference>
<dbReference type="InterPro" id="IPR023828">
    <property type="entry name" value="Peptidase_S8_Ser-AS"/>
</dbReference>